<protein>
    <submittedName>
        <fullName evidence="1">Uncharacterized protein</fullName>
    </submittedName>
</protein>
<dbReference type="AlphaFoldDB" id="A0A495X1Q1"/>
<dbReference type="Proteomes" id="UP000272729">
    <property type="component" value="Unassembled WGS sequence"/>
</dbReference>
<comment type="caution">
    <text evidence="1">The sequence shown here is derived from an EMBL/GenBank/DDBJ whole genome shotgun (WGS) entry which is preliminary data.</text>
</comment>
<accession>A0A495X1Q1</accession>
<gene>
    <name evidence="1" type="ORF">DFJ66_0292</name>
</gene>
<dbReference type="EMBL" id="RBXR01000001">
    <property type="protein sequence ID" value="RKT67124.1"/>
    <property type="molecule type" value="Genomic_DNA"/>
</dbReference>
<sequence>MSTYFTAHSKARRDEAMSCFEHYRAAVRLIDSPDVVAGLSGVDRADIYLAQLQAAGNETVYETTLNMISSHYGISWQAIRRSGSVE</sequence>
<keyword evidence="2" id="KW-1185">Reference proteome</keyword>
<proteinExistence type="predicted"/>
<dbReference type="RefSeq" id="WP_121217196.1">
    <property type="nucleotide sequence ID" value="NZ_JBIUBA010000046.1"/>
</dbReference>
<reference evidence="1 2" key="1">
    <citation type="submission" date="2018-10" db="EMBL/GenBank/DDBJ databases">
        <title>Sequencing the genomes of 1000 actinobacteria strains.</title>
        <authorList>
            <person name="Klenk H.-P."/>
        </authorList>
    </citation>
    <scope>NUCLEOTIDE SEQUENCE [LARGE SCALE GENOMIC DNA]</scope>
    <source>
        <strain evidence="1 2">DSM 43911</strain>
    </source>
</reference>
<evidence type="ECO:0000313" key="2">
    <source>
        <dbReference type="Proteomes" id="UP000272729"/>
    </source>
</evidence>
<evidence type="ECO:0000313" key="1">
    <source>
        <dbReference type="EMBL" id="RKT67124.1"/>
    </source>
</evidence>
<name>A0A495X1Q1_9PSEU</name>
<organism evidence="1 2">
    <name type="scientific">Saccharothrix variisporea</name>
    <dbReference type="NCBI Taxonomy" id="543527"/>
    <lineage>
        <taxon>Bacteria</taxon>
        <taxon>Bacillati</taxon>
        <taxon>Actinomycetota</taxon>
        <taxon>Actinomycetes</taxon>
        <taxon>Pseudonocardiales</taxon>
        <taxon>Pseudonocardiaceae</taxon>
        <taxon>Saccharothrix</taxon>
    </lineage>
</organism>